<proteinExistence type="predicted"/>
<reference evidence="2" key="1">
    <citation type="submission" date="2013-04" db="EMBL/GenBank/DDBJ databases">
        <title>The genome sequencing project of 58 acetic acid bacteria.</title>
        <authorList>
            <person name="Okamoto-Kainuma A."/>
            <person name="Ishikawa M."/>
            <person name="Umino S."/>
            <person name="Koizumi Y."/>
            <person name="Shiwa Y."/>
            <person name="Yoshikawa H."/>
            <person name="Matsutani M."/>
            <person name="Matsushita K."/>
        </authorList>
    </citation>
    <scope>NUCLEOTIDE SEQUENCE</scope>
    <source>
        <strain evidence="2">DSM 12717</strain>
    </source>
</reference>
<evidence type="ECO:0000256" key="1">
    <source>
        <dbReference type="SAM" id="MobiDB-lite"/>
    </source>
</evidence>
<organism evidence="2 3">
    <name type="scientific">Gluconacetobacter sacchari DSM 12717</name>
    <dbReference type="NCBI Taxonomy" id="1307940"/>
    <lineage>
        <taxon>Bacteria</taxon>
        <taxon>Pseudomonadati</taxon>
        <taxon>Pseudomonadota</taxon>
        <taxon>Alphaproteobacteria</taxon>
        <taxon>Acetobacterales</taxon>
        <taxon>Acetobacteraceae</taxon>
        <taxon>Gluconacetobacter</taxon>
    </lineage>
</organism>
<keyword evidence="3" id="KW-1185">Reference proteome</keyword>
<sequence length="82" mass="8646">MVDDRDDRVALRHGEGAAGQEIVLEIDGQQGVMDGDVDHGGPPLGTVAEQGWHVSDGRAIGDSVPWAGMGRGRRRGGDERDA</sequence>
<evidence type="ECO:0000313" key="3">
    <source>
        <dbReference type="Proteomes" id="UP001060895"/>
    </source>
</evidence>
<dbReference type="Proteomes" id="UP001060895">
    <property type="component" value="Unassembled WGS sequence"/>
</dbReference>
<accession>A0ABQ0PBF7</accession>
<evidence type="ECO:0000313" key="2">
    <source>
        <dbReference type="EMBL" id="GBQ30257.1"/>
    </source>
</evidence>
<dbReference type="EMBL" id="BAQP01000385">
    <property type="protein sequence ID" value="GBQ30257.1"/>
    <property type="molecule type" value="Genomic_DNA"/>
</dbReference>
<feature type="region of interest" description="Disordered" evidence="1">
    <location>
        <begin position="56"/>
        <end position="82"/>
    </location>
</feature>
<comment type="caution">
    <text evidence="2">The sequence shown here is derived from an EMBL/GenBank/DDBJ whole genome shotgun (WGS) entry which is preliminary data.</text>
</comment>
<name>A0ABQ0PBF7_9PROT</name>
<protein>
    <submittedName>
        <fullName evidence="2">Uncharacterized protein</fullName>
    </submittedName>
</protein>
<gene>
    <name evidence="2" type="ORF">AA12717_3453</name>
</gene>